<protein>
    <submittedName>
        <fullName evidence="3">PEP-CTERM sorting domain-containing protein</fullName>
    </submittedName>
</protein>
<dbReference type="InterPro" id="IPR013424">
    <property type="entry name" value="Ice-binding_C"/>
</dbReference>
<dbReference type="NCBIfam" id="TIGR02595">
    <property type="entry name" value="PEP_CTERM"/>
    <property type="match status" value="1"/>
</dbReference>
<evidence type="ECO:0000313" key="3">
    <source>
        <dbReference type="EMBL" id="MFC5546071.1"/>
    </source>
</evidence>
<organism evidence="3 4">
    <name type="scientific">Marinobacter koreensis</name>
    <dbReference type="NCBI Taxonomy" id="335974"/>
    <lineage>
        <taxon>Bacteria</taxon>
        <taxon>Pseudomonadati</taxon>
        <taxon>Pseudomonadota</taxon>
        <taxon>Gammaproteobacteria</taxon>
        <taxon>Pseudomonadales</taxon>
        <taxon>Marinobacteraceae</taxon>
        <taxon>Marinobacter</taxon>
    </lineage>
</organism>
<keyword evidence="1" id="KW-0732">Signal</keyword>
<gene>
    <name evidence="3" type="ORF">ACFPQA_13475</name>
</gene>
<dbReference type="Proteomes" id="UP001596055">
    <property type="component" value="Unassembled WGS sequence"/>
</dbReference>
<evidence type="ECO:0000259" key="2">
    <source>
        <dbReference type="Pfam" id="PF07589"/>
    </source>
</evidence>
<evidence type="ECO:0000313" key="4">
    <source>
        <dbReference type="Proteomes" id="UP001596055"/>
    </source>
</evidence>
<dbReference type="EMBL" id="JBHSNL010000004">
    <property type="protein sequence ID" value="MFC5546071.1"/>
    <property type="molecule type" value="Genomic_DNA"/>
</dbReference>
<feature type="domain" description="Ice-binding protein C-terminal" evidence="2">
    <location>
        <begin position="230"/>
        <end position="252"/>
    </location>
</feature>
<sequence>MMKQTRIAVALSTVLAMGAMSANATMIVFDGNNGGTAKAGTVETATADNSGNPDRWGSILGFSDFSVSGGRSSGDNLNNGTFNRNNITSFNLDQDLSPNHGGLGVCSENASCGGDSDSFASNFGNDPGKDEVLFFDFNNAVTLDTIWFNGDHKEHVDGSTTNSVTDPANALFNIFFSTNGTDYTNLFSNQVRPTDLEYITTALSESYQYYAVAASGWGPHMSYVEALSYTVPEPGTLSLLGLGLIGLGFARRQQKA</sequence>
<reference evidence="4" key="1">
    <citation type="journal article" date="2019" name="Int. J. Syst. Evol. Microbiol.">
        <title>The Global Catalogue of Microorganisms (GCM) 10K type strain sequencing project: providing services to taxonomists for standard genome sequencing and annotation.</title>
        <authorList>
            <consortium name="The Broad Institute Genomics Platform"/>
            <consortium name="The Broad Institute Genome Sequencing Center for Infectious Disease"/>
            <person name="Wu L."/>
            <person name="Ma J."/>
        </authorList>
    </citation>
    <scope>NUCLEOTIDE SEQUENCE [LARGE SCALE GENOMIC DNA]</scope>
    <source>
        <strain evidence="4">CGMCC 4.1799</strain>
    </source>
</reference>
<name>A0ABW0RNF3_9GAMM</name>
<keyword evidence="4" id="KW-1185">Reference proteome</keyword>
<accession>A0ABW0RNF3</accession>
<proteinExistence type="predicted"/>
<dbReference type="Pfam" id="PF07589">
    <property type="entry name" value="PEP-CTERM"/>
    <property type="match status" value="1"/>
</dbReference>
<evidence type="ECO:0000256" key="1">
    <source>
        <dbReference type="SAM" id="SignalP"/>
    </source>
</evidence>
<feature type="chain" id="PRO_5046910999" evidence="1">
    <location>
        <begin position="25"/>
        <end position="256"/>
    </location>
</feature>
<comment type="caution">
    <text evidence="3">The sequence shown here is derived from an EMBL/GenBank/DDBJ whole genome shotgun (WGS) entry which is preliminary data.</text>
</comment>
<feature type="signal peptide" evidence="1">
    <location>
        <begin position="1"/>
        <end position="24"/>
    </location>
</feature>
<dbReference type="RefSeq" id="WP_248160533.1">
    <property type="nucleotide sequence ID" value="NZ_JAKZAJ010000006.1"/>
</dbReference>